<feature type="domain" description="LysR substrate-binding" evidence="1">
    <location>
        <begin position="3"/>
        <end position="98"/>
    </location>
</feature>
<dbReference type="CDD" id="cd05466">
    <property type="entry name" value="PBP2_LTTR_substrate"/>
    <property type="match status" value="1"/>
</dbReference>
<dbReference type="EMBL" id="DYTS01000059">
    <property type="protein sequence ID" value="HJH17739.1"/>
    <property type="molecule type" value="Genomic_DNA"/>
</dbReference>
<dbReference type="Pfam" id="PF03466">
    <property type="entry name" value="LysR_substrate"/>
    <property type="match status" value="1"/>
</dbReference>
<accession>A0A921NFN3</accession>
<evidence type="ECO:0000313" key="2">
    <source>
        <dbReference type="EMBL" id="HJH17739.1"/>
    </source>
</evidence>
<dbReference type="Proteomes" id="UP000752172">
    <property type="component" value="Unassembled WGS sequence"/>
</dbReference>
<reference evidence="2" key="1">
    <citation type="journal article" date="2021" name="PeerJ">
        <title>Extensive microbial diversity within the chicken gut microbiome revealed by metagenomics and culture.</title>
        <authorList>
            <person name="Gilroy R."/>
            <person name="Ravi A."/>
            <person name="Getino M."/>
            <person name="Pursley I."/>
            <person name="Horton D.L."/>
            <person name="Alikhan N.F."/>
            <person name="Baker D."/>
            <person name="Gharbi K."/>
            <person name="Hall N."/>
            <person name="Watson M."/>
            <person name="Adriaenssens E.M."/>
            <person name="Foster-Nyarko E."/>
            <person name="Jarju S."/>
            <person name="Secka A."/>
            <person name="Antonio M."/>
            <person name="Oren A."/>
            <person name="Chaudhuri R.R."/>
            <person name="La Ragione R."/>
            <person name="Hildebrand F."/>
            <person name="Pallen M.J."/>
        </authorList>
    </citation>
    <scope>NUCLEOTIDE SEQUENCE</scope>
    <source>
        <strain evidence="2">ChiSjej2B20-17149</strain>
    </source>
</reference>
<dbReference type="AlphaFoldDB" id="A0A921NFN3"/>
<sequence>MTVLEGSANDISQRLQNREIDVALLETRRVETTWDSVLFGTDAMVPCMNGQHPLVGQPLLEAHQLRDEDMLLFDKTFLQRHLLDAYCGADGVKADASMDTCLRRISGLSSAPRN</sequence>
<dbReference type="InterPro" id="IPR050950">
    <property type="entry name" value="HTH-type_LysR_regulators"/>
</dbReference>
<comment type="caution">
    <text evidence="2">The sequence shown here is derived from an EMBL/GenBank/DDBJ whole genome shotgun (WGS) entry which is preliminary data.</text>
</comment>
<dbReference type="GO" id="GO:0005829">
    <property type="term" value="C:cytosol"/>
    <property type="evidence" value="ECO:0007669"/>
    <property type="project" value="TreeGrafter"/>
</dbReference>
<reference evidence="2" key="2">
    <citation type="submission" date="2021-09" db="EMBL/GenBank/DDBJ databases">
        <authorList>
            <person name="Gilroy R."/>
        </authorList>
    </citation>
    <scope>NUCLEOTIDE SEQUENCE</scope>
    <source>
        <strain evidence="2">ChiSjej2B20-17149</strain>
    </source>
</reference>
<proteinExistence type="predicted"/>
<dbReference type="SUPFAM" id="SSF53850">
    <property type="entry name" value="Periplasmic binding protein-like II"/>
    <property type="match status" value="1"/>
</dbReference>
<protein>
    <submittedName>
        <fullName evidence="2">LysR family transcriptional regulator substrate-binding protein</fullName>
    </submittedName>
</protein>
<dbReference type="GO" id="GO:0006355">
    <property type="term" value="P:regulation of DNA-templated transcription"/>
    <property type="evidence" value="ECO:0007669"/>
    <property type="project" value="TreeGrafter"/>
</dbReference>
<dbReference type="PANTHER" id="PTHR30419">
    <property type="entry name" value="HTH-TYPE TRANSCRIPTIONAL REGULATOR YBHD"/>
    <property type="match status" value="1"/>
</dbReference>
<dbReference type="Gene3D" id="3.40.190.290">
    <property type="match status" value="1"/>
</dbReference>
<organism evidence="2 3">
    <name type="scientific">Pseudomonas lactis</name>
    <dbReference type="NCBI Taxonomy" id="1615674"/>
    <lineage>
        <taxon>Bacteria</taxon>
        <taxon>Pseudomonadati</taxon>
        <taxon>Pseudomonadota</taxon>
        <taxon>Gammaproteobacteria</taxon>
        <taxon>Pseudomonadales</taxon>
        <taxon>Pseudomonadaceae</taxon>
        <taxon>Pseudomonas</taxon>
    </lineage>
</organism>
<evidence type="ECO:0000259" key="1">
    <source>
        <dbReference type="Pfam" id="PF03466"/>
    </source>
</evidence>
<name>A0A921NFN3_9PSED</name>
<dbReference type="InterPro" id="IPR005119">
    <property type="entry name" value="LysR_subst-bd"/>
</dbReference>
<evidence type="ECO:0000313" key="3">
    <source>
        <dbReference type="Proteomes" id="UP000752172"/>
    </source>
</evidence>
<gene>
    <name evidence="2" type="ORF">K8W20_03365</name>
</gene>